<dbReference type="STRING" id="1448308.A0A2T2P3H6"/>
<dbReference type="PANTHER" id="PTHR47706:SF10">
    <property type="entry name" value="NMRA-LIKE DOMAIN-CONTAINING PROTEIN"/>
    <property type="match status" value="1"/>
</dbReference>
<protein>
    <submittedName>
        <fullName evidence="5">NAD(P)-binding protein</fullName>
    </submittedName>
</protein>
<dbReference type="SUPFAM" id="SSF51735">
    <property type="entry name" value="NAD(P)-binding Rossmann-fold domains"/>
    <property type="match status" value="1"/>
</dbReference>
<dbReference type="InterPro" id="IPR016040">
    <property type="entry name" value="NAD(P)-bd_dom"/>
</dbReference>
<evidence type="ECO:0000259" key="4">
    <source>
        <dbReference type="Pfam" id="PF13460"/>
    </source>
</evidence>
<evidence type="ECO:0000313" key="6">
    <source>
        <dbReference type="Proteomes" id="UP000240883"/>
    </source>
</evidence>
<reference evidence="5 6" key="1">
    <citation type="journal article" date="2018" name="Front. Microbiol.">
        <title>Genome-Wide Analysis of Corynespora cassiicola Leaf Fall Disease Putative Effectors.</title>
        <authorList>
            <person name="Lopez D."/>
            <person name="Ribeiro S."/>
            <person name="Label P."/>
            <person name="Fumanal B."/>
            <person name="Venisse J.S."/>
            <person name="Kohler A."/>
            <person name="de Oliveira R.R."/>
            <person name="Labutti K."/>
            <person name="Lipzen A."/>
            <person name="Lail K."/>
            <person name="Bauer D."/>
            <person name="Ohm R.A."/>
            <person name="Barry K.W."/>
            <person name="Spatafora J."/>
            <person name="Grigoriev I.V."/>
            <person name="Martin F.M."/>
            <person name="Pujade-Renaud V."/>
        </authorList>
    </citation>
    <scope>NUCLEOTIDE SEQUENCE [LARGE SCALE GENOMIC DNA]</scope>
    <source>
        <strain evidence="5 6">Philippines</strain>
    </source>
</reference>
<evidence type="ECO:0000256" key="1">
    <source>
        <dbReference type="ARBA" id="ARBA00005725"/>
    </source>
</evidence>
<dbReference type="InterPro" id="IPR045312">
    <property type="entry name" value="PCBER-like"/>
</dbReference>
<dbReference type="Proteomes" id="UP000240883">
    <property type="component" value="Unassembled WGS sequence"/>
</dbReference>
<evidence type="ECO:0000256" key="3">
    <source>
        <dbReference type="ARBA" id="ARBA00023002"/>
    </source>
</evidence>
<dbReference type="Gene3D" id="3.40.50.720">
    <property type="entry name" value="NAD(P)-binding Rossmann-like Domain"/>
    <property type="match status" value="1"/>
</dbReference>
<keyword evidence="3" id="KW-0560">Oxidoreductase</keyword>
<keyword evidence="6" id="KW-1185">Reference proteome</keyword>
<dbReference type="PANTHER" id="PTHR47706">
    <property type="entry name" value="NMRA-LIKE FAMILY PROTEIN"/>
    <property type="match status" value="1"/>
</dbReference>
<feature type="domain" description="NAD(P)-binding" evidence="4">
    <location>
        <begin position="12"/>
        <end position="159"/>
    </location>
</feature>
<dbReference type="InterPro" id="IPR036291">
    <property type="entry name" value="NAD(P)-bd_dom_sf"/>
</dbReference>
<gene>
    <name evidence="5" type="ORF">BS50DRAFT_607621</name>
</gene>
<dbReference type="OrthoDB" id="9974981at2759"/>
<dbReference type="Gene3D" id="3.90.25.10">
    <property type="entry name" value="UDP-galactose 4-epimerase, domain 1"/>
    <property type="match status" value="1"/>
</dbReference>
<comment type="similarity">
    <text evidence="1">Belongs to the NmrA-type oxidoreductase family. Isoflavone reductase subfamily.</text>
</comment>
<keyword evidence="2" id="KW-0521">NADP</keyword>
<evidence type="ECO:0000256" key="2">
    <source>
        <dbReference type="ARBA" id="ARBA00022857"/>
    </source>
</evidence>
<dbReference type="InterPro" id="IPR051609">
    <property type="entry name" value="NmrA/Isoflavone_reductase-like"/>
</dbReference>
<accession>A0A2T2P3H6</accession>
<dbReference type="AlphaFoldDB" id="A0A2T2P3H6"/>
<evidence type="ECO:0000313" key="5">
    <source>
        <dbReference type="EMBL" id="PSN72212.1"/>
    </source>
</evidence>
<dbReference type="Pfam" id="PF13460">
    <property type="entry name" value="NAD_binding_10"/>
    <property type="match status" value="1"/>
</dbReference>
<dbReference type="GO" id="GO:0016491">
    <property type="term" value="F:oxidoreductase activity"/>
    <property type="evidence" value="ECO:0007669"/>
    <property type="project" value="UniProtKB-KW"/>
</dbReference>
<proteinExistence type="inferred from homology"/>
<dbReference type="CDD" id="cd05259">
    <property type="entry name" value="PCBER_SDR_a"/>
    <property type="match status" value="1"/>
</dbReference>
<organism evidence="5 6">
    <name type="scientific">Corynespora cassiicola Philippines</name>
    <dbReference type="NCBI Taxonomy" id="1448308"/>
    <lineage>
        <taxon>Eukaryota</taxon>
        <taxon>Fungi</taxon>
        <taxon>Dikarya</taxon>
        <taxon>Ascomycota</taxon>
        <taxon>Pezizomycotina</taxon>
        <taxon>Dothideomycetes</taxon>
        <taxon>Pleosporomycetidae</taxon>
        <taxon>Pleosporales</taxon>
        <taxon>Corynesporascaceae</taxon>
        <taxon>Corynespora</taxon>
    </lineage>
</organism>
<dbReference type="EMBL" id="KZ678130">
    <property type="protein sequence ID" value="PSN72212.1"/>
    <property type="molecule type" value="Genomic_DNA"/>
</dbReference>
<name>A0A2T2P3H6_CORCC</name>
<sequence>MPAPLKNIIIAGATGSVGAPILSALLEAQTFNITVLSRASSPATFPPNIHAIKISDEYPLAELTEAFAGQDAAIIALSTQTVAHKDGSQKDDLPFRLIDAAVAAGVKRFIPSEFGTNNLDPKARSLSPVYNAKGEMLEYLMKKSEESDGKLTWTSFSCGSWLDWALDPAKSGNFLFIDVKNRKATVYDKGTSPFTVTTSKNTGLAVARALAEPELSANRQVFLRDFSTNSLSIIAALEAEMGHKFAVEERESAPEMKERREKYDTGDWNAMFPLLAISFVGDVDVGVNFKEEELWNEKLGLPKVTLEQVIKEAVELAERS</sequence>